<protein>
    <submittedName>
        <fullName evidence="1">Uncharacterized protein</fullName>
    </submittedName>
</protein>
<dbReference type="AlphaFoldDB" id="A0A0D0C3L0"/>
<evidence type="ECO:0000313" key="2">
    <source>
        <dbReference type="Proteomes" id="UP000053593"/>
    </source>
</evidence>
<evidence type="ECO:0000313" key="1">
    <source>
        <dbReference type="EMBL" id="KIK52402.1"/>
    </source>
</evidence>
<dbReference type="Proteomes" id="UP000053593">
    <property type="component" value="Unassembled WGS sequence"/>
</dbReference>
<gene>
    <name evidence="1" type="ORF">GYMLUDRAFT_180122</name>
</gene>
<name>A0A0D0C3L0_9AGAR</name>
<dbReference type="OrthoDB" id="3260919at2759"/>
<proteinExistence type="predicted"/>
<keyword evidence="2" id="KW-1185">Reference proteome</keyword>
<dbReference type="EMBL" id="KN834843">
    <property type="protein sequence ID" value="KIK52402.1"/>
    <property type="molecule type" value="Genomic_DNA"/>
</dbReference>
<organism evidence="1 2">
    <name type="scientific">Collybiopsis luxurians FD-317 M1</name>
    <dbReference type="NCBI Taxonomy" id="944289"/>
    <lineage>
        <taxon>Eukaryota</taxon>
        <taxon>Fungi</taxon>
        <taxon>Dikarya</taxon>
        <taxon>Basidiomycota</taxon>
        <taxon>Agaricomycotina</taxon>
        <taxon>Agaricomycetes</taxon>
        <taxon>Agaricomycetidae</taxon>
        <taxon>Agaricales</taxon>
        <taxon>Marasmiineae</taxon>
        <taxon>Omphalotaceae</taxon>
        <taxon>Collybiopsis</taxon>
        <taxon>Collybiopsis luxurians</taxon>
    </lineage>
</organism>
<dbReference type="HOGENOM" id="CLU_2004199_0_0_1"/>
<sequence length="124" mass="13896">MQRLTASNPSHIPKMPRVLLTKLGEMERKISERIATGNYASMSGSTKFWMKHCSAVPLGKSDGGSLGTKKMRKPQTCNRCQTIIYPGPKNSPENHKLGYCSDSVSQKATHIQWPQTLFIRLIHL</sequence>
<accession>A0A0D0C3L0</accession>
<reference evidence="1 2" key="1">
    <citation type="submission" date="2014-04" db="EMBL/GenBank/DDBJ databases">
        <title>Evolutionary Origins and Diversification of the Mycorrhizal Mutualists.</title>
        <authorList>
            <consortium name="DOE Joint Genome Institute"/>
            <consortium name="Mycorrhizal Genomics Consortium"/>
            <person name="Kohler A."/>
            <person name="Kuo A."/>
            <person name="Nagy L.G."/>
            <person name="Floudas D."/>
            <person name="Copeland A."/>
            <person name="Barry K.W."/>
            <person name="Cichocki N."/>
            <person name="Veneault-Fourrey C."/>
            <person name="LaButti K."/>
            <person name="Lindquist E.A."/>
            <person name="Lipzen A."/>
            <person name="Lundell T."/>
            <person name="Morin E."/>
            <person name="Murat C."/>
            <person name="Riley R."/>
            <person name="Ohm R."/>
            <person name="Sun H."/>
            <person name="Tunlid A."/>
            <person name="Henrissat B."/>
            <person name="Grigoriev I.V."/>
            <person name="Hibbett D.S."/>
            <person name="Martin F."/>
        </authorList>
    </citation>
    <scope>NUCLEOTIDE SEQUENCE [LARGE SCALE GENOMIC DNA]</scope>
    <source>
        <strain evidence="1 2">FD-317 M1</strain>
    </source>
</reference>